<evidence type="ECO:0000256" key="1">
    <source>
        <dbReference type="ARBA" id="ARBA00022490"/>
    </source>
</evidence>
<dbReference type="Gene3D" id="1.10.287.1040">
    <property type="entry name" value="Exonuclease VII, small subunit"/>
    <property type="match status" value="1"/>
</dbReference>
<dbReference type="InterPro" id="IPR037004">
    <property type="entry name" value="Exonuc_VII_ssu_sf"/>
</dbReference>
<dbReference type="GO" id="GO:0006308">
    <property type="term" value="P:DNA catabolic process"/>
    <property type="evidence" value="ECO:0007669"/>
    <property type="project" value="InterPro"/>
</dbReference>
<dbReference type="GO" id="GO:0009318">
    <property type="term" value="C:exodeoxyribonuclease VII complex"/>
    <property type="evidence" value="ECO:0007669"/>
    <property type="project" value="InterPro"/>
</dbReference>
<dbReference type="PANTHER" id="PTHR34137">
    <property type="entry name" value="EXODEOXYRIBONUCLEASE 7 SMALL SUBUNIT"/>
    <property type="match status" value="1"/>
</dbReference>
<evidence type="ECO:0000256" key="4">
    <source>
        <dbReference type="SAM" id="MobiDB-lite"/>
    </source>
</evidence>
<dbReference type="GO" id="GO:0005829">
    <property type="term" value="C:cytosol"/>
    <property type="evidence" value="ECO:0007669"/>
    <property type="project" value="TreeGrafter"/>
</dbReference>
<evidence type="ECO:0000313" key="5">
    <source>
        <dbReference type="EMBL" id="MPN53383.1"/>
    </source>
</evidence>
<protein>
    <submittedName>
        <fullName evidence="5">Exodeoxyribonuclease 7 small subunit</fullName>
        <ecNumber evidence="5">3.1.11.6</ecNumber>
    </submittedName>
</protein>
<evidence type="ECO:0000256" key="3">
    <source>
        <dbReference type="ARBA" id="ARBA00022801"/>
    </source>
</evidence>
<keyword evidence="1" id="KW-0963">Cytoplasm</keyword>
<dbReference type="Pfam" id="PF02609">
    <property type="entry name" value="Exonuc_VII_S"/>
    <property type="match status" value="1"/>
</dbReference>
<dbReference type="AlphaFoldDB" id="A0A645J1Q5"/>
<dbReference type="PANTHER" id="PTHR34137:SF1">
    <property type="entry name" value="EXODEOXYRIBONUCLEASE 7 SMALL SUBUNIT"/>
    <property type="match status" value="1"/>
</dbReference>
<dbReference type="NCBIfam" id="TIGR01280">
    <property type="entry name" value="xseB"/>
    <property type="match status" value="1"/>
</dbReference>
<dbReference type="GO" id="GO:0008855">
    <property type="term" value="F:exodeoxyribonuclease VII activity"/>
    <property type="evidence" value="ECO:0007669"/>
    <property type="project" value="UniProtKB-EC"/>
</dbReference>
<evidence type="ECO:0000256" key="2">
    <source>
        <dbReference type="ARBA" id="ARBA00022722"/>
    </source>
</evidence>
<keyword evidence="2" id="KW-0540">Nuclease</keyword>
<dbReference type="InterPro" id="IPR003761">
    <property type="entry name" value="Exonuc_VII_S"/>
</dbReference>
<name>A0A645J1Q5_9ZZZZ</name>
<comment type="caution">
    <text evidence="5">The sequence shown here is derived from an EMBL/GenBank/DDBJ whole genome shotgun (WGS) entry which is preliminary data.</text>
</comment>
<feature type="region of interest" description="Disordered" evidence="4">
    <location>
        <begin position="71"/>
        <end position="106"/>
    </location>
</feature>
<dbReference type="SUPFAM" id="SSF116842">
    <property type="entry name" value="XseB-like"/>
    <property type="match status" value="1"/>
</dbReference>
<dbReference type="HAMAP" id="MF_00337">
    <property type="entry name" value="Exonuc_7_S"/>
    <property type="match status" value="1"/>
</dbReference>
<proteinExistence type="inferred from homology"/>
<organism evidence="5">
    <name type="scientific">bioreactor metagenome</name>
    <dbReference type="NCBI Taxonomy" id="1076179"/>
    <lineage>
        <taxon>unclassified sequences</taxon>
        <taxon>metagenomes</taxon>
        <taxon>ecological metagenomes</taxon>
    </lineage>
</organism>
<dbReference type="EC" id="3.1.11.6" evidence="5"/>
<accession>A0A645J1Q5</accession>
<sequence>MSEKQSPAEEFRSLPFEQALEQLESLVTKMETGNLPLEELIRNFEAGSELAKICRGKLDALERKIELLTRDDGKDGEWTDFESAVPSGNRNAPPPEPPATQEEMPF</sequence>
<keyword evidence="3 5" id="KW-0378">Hydrolase</keyword>
<gene>
    <name evidence="5" type="primary">xseB_39</name>
    <name evidence="5" type="ORF">SDC9_201047</name>
</gene>
<reference evidence="5" key="1">
    <citation type="submission" date="2019-08" db="EMBL/GenBank/DDBJ databases">
        <authorList>
            <person name="Kucharzyk K."/>
            <person name="Murdoch R.W."/>
            <person name="Higgins S."/>
            <person name="Loffler F."/>
        </authorList>
    </citation>
    <scope>NUCLEOTIDE SEQUENCE</scope>
</reference>
<dbReference type="EMBL" id="VSSQ01120459">
    <property type="protein sequence ID" value="MPN53383.1"/>
    <property type="molecule type" value="Genomic_DNA"/>
</dbReference>